<evidence type="ECO:0000256" key="4">
    <source>
        <dbReference type="ARBA" id="ARBA00022840"/>
    </source>
</evidence>
<keyword evidence="3" id="KW-0547">Nucleotide-binding</keyword>
<name>A0A7J7GD00_CAMSI</name>
<feature type="non-terminal residue" evidence="5">
    <location>
        <position position="1"/>
    </location>
</feature>
<dbReference type="InterPro" id="IPR006336">
    <property type="entry name" value="GCS2"/>
</dbReference>
<dbReference type="SUPFAM" id="SSF55931">
    <property type="entry name" value="Glutamine synthetase/guanido kinase"/>
    <property type="match status" value="1"/>
</dbReference>
<dbReference type="Gene3D" id="3.30.590.20">
    <property type="match status" value="1"/>
</dbReference>
<dbReference type="AlphaFoldDB" id="A0A7J7GD00"/>
<evidence type="ECO:0000313" key="5">
    <source>
        <dbReference type="EMBL" id="KAF5938649.1"/>
    </source>
</evidence>
<protein>
    <recommendedName>
        <fullName evidence="1">glutamate--cysteine ligase</fullName>
        <ecNumber evidence="1">6.3.2.2</ecNumber>
    </recommendedName>
</protein>
<dbReference type="PANTHER" id="PTHR34378:SF1">
    <property type="entry name" value="GLUTAMATE--CYSTEINE LIGASE, CHLOROPLASTIC"/>
    <property type="match status" value="1"/>
</dbReference>
<reference evidence="5 6" key="2">
    <citation type="submission" date="2020-07" db="EMBL/GenBank/DDBJ databases">
        <title>Genome assembly of wild tea tree DASZ reveals pedigree and selection history of tea varieties.</title>
        <authorList>
            <person name="Zhang W."/>
        </authorList>
    </citation>
    <scope>NUCLEOTIDE SEQUENCE [LARGE SCALE GENOMIC DNA]</scope>
    <source>
        <strain evidence="6">cv. G240</strain>
        <tissue evidence="5">Leaf</tissue>
    </source>
</reference>
<dbReference type="EMBL" id="JACBKZ010000011">
    <property type="protein sequence ID" value="KAF5938649.1"/>
    <property type="molecule type" value="Genomic_DNA"/>
</dbReference>
<accession>A0A7J7GD00</accession>
<keyword evidence="2" id="KW-0436">Ligase</keyword>
<proteinExistence type="predicted"/>
<sequence length="123" mass="14013">LTRIEIKQIATSLFANSPFTEGKPNGYLSKRSQIWTDTELTTVLACSPLFLLTPLGFHVRKLAPIPGELPTLNDWENHLTTIFLEVMLKRYLEMRGADGGPWRRLCALPAFWSIDLCRTCQYS</sequence>
<dbReference type="InterPro" id="IPR035434">
    <property type="entry name" value="GCL_bact_plant"/>
</dbReference>
<evidence type="ECO:0000256" key="1">
    <source>
        <dbReference type="ARBA" id="ARBA00012220"/>
    </source>
</evidence>
<dbReference type="Pfam" id="PF04107">
    <property type="entry name" value="GCS2"/>
    <property type="match status" value="1"/>
</dbReference>
<organism evidence="5 6">
    <name type="scientific">Camellia sinensis</name>
    <name type="common">Tea plant</name>
    <name type="synonym">Thea sinensis</name>
    <dbReference type="NCBI Taxonomy" id="4442"/>
    <lineage>
        <taxon>Eukaryota</taxon>
        <taxon>Viridiplantae</taxon>
        <taxon>Streptophyta</taxon>
        <taxon>Embryophyta</taxon>
        <taxon>Tracheophyta</taxon>
        <taxon>Spermatophyta</taxon>
        <taxon>Magnoliopsida</taxon>
        <taxon>eudicotyledons</taxon>
        <taxon>Gunneridae</taxon>
        <taxon>Pentapetalae</taxon>
        <taxon>asterids</taxon>
        <taxon>Ericales</taxon>
        <taxon>Theaceae</taxon>
        <taxon>Camellia</taxon>
    </lineage>
</organism>
<reference evidence="6" key="1">
    <citation type="journal article" date="2020" name="Nat. Commun.">
        <title>Genome assembly of wild tea tree DASZ reveals pedigree and selection history of tea varieties.</title>
        <authorList>
            <person name="Zhang W."/>
            <person name="Zhang Y."/>
            <person name="Qiu H."/>
            <person name="Guo Y."/>
            <person name="Wan H."/>
            <person name="Zhang X."/>
            <person name="Scossa F."/>
            <person name="Alseekh S."/>
            <person name="Zhang Q."/>
            <person name="Wang P."/>
            <person name="Xu L."/>
            <person name="Schmidt M.H."/>
            <person name="Jia X."/>
            <person name="Li D."/>
            <person name="Zhu A."/>
            <person name="Guo F."/>
            <person name="Chen W."/>
            <person name="Ni D."/>
            <person name="Usadel B."/>
            <person name="Fernie A.R."/>
            <person name="Wen W."/>
        </authorList>
    </citation>
    <scope>NUCLEOTIDE SEQUENCE [LARGE SCALE GENOMIC DNA]</scope>
    <source>
        <strain evidence="6">cv. G240</strain>
    </source>
</reference>
<dbReference type="Proteomes" id="UP000593564">
    <property type="component" value="Unassembled WGS sequence"/>
</dbReference>
<gene>
    <name evidence="5" type="ORF">HYC85_022908</name>
</gene>
<dbReference type="InterPro" id="IPR014746">
    <property type="entry name" value="Gln_synth/guanido_kin_cat_dom"/>
</dbReference>
<dbReference type="GO" id="GO:0004357">
    <property type="term" value="F:glutamate-cysteine ligase activity"/>
    <property type="evidence" value="ECO:0007669"/>
    <property type="project" value="UniProtKB-EC"/>
</dbReference>
<dbReference type="GO" id="GO:0006750">
    <property type="term" value="P:glutathione biosynthetic process"/>
    <property type="evidence" value="ECO:0007669"/>
    <property type="project" value="InterPro"/>
</dbReference>
<dbReference type="EC" id="6.3.2.2" evidence="1"/>
<evidence type="ECO:0000256" key="3">
    <source>
        <dbReference type="ARBA" id="ARBA00022741"/>
    </source>
</evidence>
<keyword evidence="4" id="KW-0067">ATP-binding</keyword>
<evidence type="ECO:0000256" key="2">
    <source>
        <dbReference type="ARBA" id="ARBA00022598"/>
    </source>
</evidence>
<comment type="caution">
    <text evidence="5">The sequence shown here is derived from an EMBL/GenBank/DDBJ whole genome shotgun (WGS) entry which is preliminary data.</text>
</comment>
<dbReference type="GO" id="GO:0005524">
    <property type="term" value="F:ATP binding"/>
    <property type="evidence" value="ECO:0007669"/>
    <property type="project" value="UniProtKB-KW"/>
</dbReference>
<evidence type="ECO:0000313" key="6">
    <source>
        <dbReference type="Proteomes" id="UP000593564"/>
    </source>
</evidence>
<dbReference type="PANTHER" id="PTHR34378">
    <property type="entry name" value="GLUTAMATE--CYSTEINE LIGASE, CHLOROPLASTIC"/>
    <property type="match status" value="1"/>
</dbReference>
<keyword evidence="6" id="KW-1185">Reference proteome</keyword>